<organism evidence="2 3">
    <name type="scientific">Sesamum alatum</name>
    <dbReference type="NCBI Taxonomy" id="300844"/>
    <lineage>
        <taxon>Eukaryota</taxon>
        <taxon>Viridiplantae</taxon>
        <taxon>Streptophyta</taxon>
        <taxon>Embryophyta</taxon>
        <taxon>Tracheophyta</taxon>
        <taxon>Spermatophyta</taxon>
        <taxon>Magnoliopsida</taxon>
        <taxon>eudicotyledons</taxon>
        <taxon>Gunneridae</taxon>
        <taxon>Pentapetalae</taxon>
        <taxon>asterids</taxon>
        <taxon>lamiids</taxon>
        <taxon>Lamiales</taxon>
        <taxon>Pedaliaceae</taxon>
        <taxon>Sesamum</taxon>
    </lineage>
</organism>
<gene>
    <name evidence="2" type="ORF">Salat_0686400</name>
</gene>
<feature type="region of interest" description="Disordered" evidence="1">
    <location>
        <begin position="18"/>
        <end position="86"/>
    </location>
</feature>
<evidence type="ECO:0000313" key="3">
    <source>
        <dbReference type="Proteomes" id="UP001293254"/>
    </source>
</evidence>
<dbReference type="Proteomes" id="UP001293254">
    <property type="component" value="Unassembled WGS sequence"/>
</dbReference>
<proteinExistence type="predicted"/>
<reference evidence="2" key="2">
    <citation type="journal article" date="2024" name="Plant">
        <title>Genomic evolution and insights into agronomic trait innovations of Sesamum species.</title>
        <authorList>
            <person name="Miao H."/>
            <person name="Wang L."/>
            <person name="Qu L."/>
            <person name="Liu H."/>
            <person name="Sun Y."/>
            <person name="Le M."/>
            <person name="Wang Q."/>
            <person name="Wei S."/>
            <person name="Zheng Y."/>
            <person name="Lin W."/>
            <person name="Duan Y."/>
            <person name="Cao H."/>
            <person name="Xiong S."/>
            <person name="Wang X."/>
            <person name="Wei L."/>
            <person name="Li C."/>
            <person name="Ma Q."/>
            <person name="Ju M."/>
            <person name="Zhao R."/>
            <person name="Li G."/>
            <person name="Mu C."/>
            <person name="Tian Q."/>
            <person name="Mei H."/>
            <person name="Zhang T."/>
            <person name="Gao T."/>
            <person name="Zhang H."/>
        </authorList>
    </citation>
    <scope>NUCLEOTIDE SEQUENCE</scope>
    <source>
        <strain evidence="2">3651</strain>
    </source>
</reference>
<comment type="caution">
    <text evidence="2">The sequence shown here is derived from an EMBL/GenBank/DDBJ whole genome shotgun (WGS) entry which is preliminary data.</text>
</comment>
<protein>
    <submittedName>
        <fullName evidence="2">Uncharacterized protein</fullName>
    </submittedName>
</protein>
<feature type="compositionally biased region" description="Low complexity" evidence="1">
    <location>
        <begin position="54"/>
        <end position="67"/>
    </location>
</feature>
<keyword evidence="3" id="KW-1185">Reference proteome</keyword>
<name>A0AAE2CUM4_9LAMI</name>
<sequence length="112" mass="12638">MAFCTKCVIIGHIGSKCSLRQNNPKKQDIAPHQNSNTKEITRWSVVSDRRRNQNPKSKNPSNHNPKNLTKWIPKKPVSKPNSKFPSSIPVQNIFTSLAQQLEIPVQAEEEPG</sequence>
<evidence type="ECO:0000313" key="2">
    <source>
        <dbReference type="EMBL" id="KAK4435231.1"/>
    </source>
</evidence>
<dbReference type="EMBL" id="JACGWO010000002">
    <property type="protein sequence ID" value="KAK4435231.1"/>
    <property type="molecule type" value="Genomic_DNA"/>
</dbReference>
<reference evidence="2" key="1">
    <citation type="submission" date="2020-06" db="EMBL/GenBank/DDBJ databases">
        <authorList>
            <person name="Li T."/>
            <person name="Hu X."/>
            <person name="Zhang T."/>
            <person name="Song X."/>
            <person name="Zhang H."/>
            <person name="Dai N."/>
            <person name="Sheng W."/>
            <person name="Hou X."/>
            <person name="Wei L."/>
        </authorList>
    </citation>
    <scope>NUCLEOTIDE SEQUENCE</scope>
    <source>
        <strain evidence="2">3651</strain>
        <tissue evidence="2">Leaf</tissue>
    </source>
</reference>
<dbReference type="AlphaFoldDB" id="A0AAE2CUM4"/>
<accession>A0AAE2CUM4</accession>
<evidence type="ECO:0000256" key="1">
    <source>
        <dbReference type="SAM" id="MobiDB-lite"/>
    </source>
</evidence>